<evidence type="ECO:0000256" key="5">
    <source>
        <dbReference type="ARBA" id="ARBA00023163"/>
    </source>
</evidence>
<evidence type="ECO:0000256" key="4">
    <source>
        <dbReference type="ARBA" id="ARBA00023125"/>
    </source>
</evidence>
<gene>
    <name evidence="8" type="ORF">DXZ20_29190</name>
</gene>
<protein>
    <submittedName>
        <fullName evidence="8">RNA polymerase sigma factor</fullName>
    </submittedName>
</protein>
<dbReference type="InterPro" id="IPR039425">
    <property type="entry name" value="RNA_pol_sigma-70-like"/>
</dbReference>
<dbReference type="PANTHER" id="PTHR43133">
    <property type="entry name" value="RNA POLYMERASE ECF-TYPE SIGMA FACTO"/>
    <property type="match status" value="1"/>
</dbReference>
<evidence type="ECO:0000256" key="3">
    <source>
        <dbReference type="ARBA" id="ARBA00023082"/>
    </source>
</evidence>
<dbReference type="NCBIfam" id="TIGR02937">
    <property type="entry name" value="sigma70-ECF"/>
    <property type="match status" value="1"/>
</dbReference>
<evidence type="ECO:0000259" key="7">
    <source>
        <dbReference type="Pfam" id="PF08281"/>
    </source>
</evidence>
<evidence type="ECO:0000259" key="6">
    <source>
        <dbReference type="Pfam" id="PF04542"/>
    </source>
</evidence>
<dbReference type="GO" id="GO:0006352">
    <property type="term" value="P:DNA-templated transcription initiation"/>
    <property type="evidence" value="ECO:0007669"/>
    <property type="project" value="InterPro"/>
</dbReference>
<dbReference type="GO" id="GO:0016987">
    <property type="term" value="F:sigma factor activity"/>
    <property type="evidence" value="ECO:0007669"/>
    <property type="project" value="UniProtKB-KW"/>
</dbReference>
<evidence type="ECO:0000256" key="1">
    <source>
        <dbReference type="ARBA" id="ARBA00010641"/>
    </source>
</evidence>
<comment type="caution">
    <text evidence="8">The sequence shown here is derived from an EMBL/GenBank/DDBJ whole genome shotgun (WGS) entry which is preliminary data.</text>
</comment>
<dbReference type="AlphaFoldDB" id="A0A6M0RTR9"/>
<dbReference type="InterPro" id="IPR036388">
    <property type="entry name" value="WH-like_DNA-bd_sf"/>
</dbReference>
<keyword evidence="4" id="KW-0238">DNA-binding</keyword>
<dbReference type="Proteomes" id="UP000481033">
    <property type="component" value="Unassembled WGS sequence"/>
</dbReference>
<dbReference type="InterPro" id="IPR013249">
    <property type="entry name" value="RNA_pol_sigma70_r4_t2"/>
</dbReference>
<dbReference type="InterPro" id="IPR007627">
    <property type="entry name" value="RNA_pol_sigma70_r2"/>
</dbReference>
<keyword evidence="9" id="KW-1185">Reference proteome</keyword>
<dbReference type="SUPFAM" id="SSF88946">
    <property type="entry name" value="Sigma2 domain of RNA polymerase sigma factors"/>
    <property type="match status" value="1"/>
</dbReference>
<dbReference type="Gene3D" id="1.10.1740.10">
    <property type="match status" value="1"/>
</dbReference>
<dbReference type="InterPro" id="IPR013324">
    <property type="entry name" value="RNA_pol_sigma_r3/r4-like"/>
</dbReference>
<evidence type="ECO:0000313" key="9">
    <source>
        <dbReference type="Proteomes" id="UP000481033"/>
    </source>
</evidence>
<proteinExistence type="inferred from homology"/>
<feature type="domain" description="RNA polymerase sigma factor 70 region 4 type 2" evidence="7">
    <location>
        <begin position="167"/>
        <end position="217"/>
    </location>
</feature>
<keyword evidence="3" id="KW-0731">Sigma factor</keyword>
<dbReference type="Pfam" id="PF04542">
    <property type="entry name" value="Sigma70_r2"/>
    <property type="match status" value="1"/>
</dbReference>
<organism evidence="8 9">
    <name type="scientific">Adonisia turfae CCMR0081</name>
    <dbReference type="NCBI Taxonomy" id="2292702"/>
    <lineage>
        <taxon>Bacteria</taxon>
        <taxon>Bacillati</taxon>
        <taxon>Cyanobacteriota</taxon>
        <taxon>Adonisia</taxon>
        <taxon>Adonisia turfae</taxon>
    </lineage>
</organism>
<dbReference type="Pfam" id="PF08281">
    <property type="entry name" value="Sigma70_r4_2"/>
    <property type="match status" value="1"/>
</dbReference>
<keyword evidence="5" id="KW-0804">Transcription</keyword>
<sequence>MSNHLCRDIVSWQRHNLLSNLPGQYTQMSKLALPPTSNLSEQQLLTSIQAGNLAAFWDLWLIYQSYLSSRCLHWTGGNYSDAEDILSLAMYRAWEQIPRYAACLENPKAWLTKLTHNLCVNQQVKRQCQAIPLGNIENSASDINALPVVSSLESPEGVLLRREICNYLLKLIKGLTPQLRAPLLLHYYQGLSCTAIAQQQQISLATVYKRLQIARDTLRPQVQQYLAGHSCLTTVPVATNTDPDWRSLIPQSIPSSHETIDHTILATCLISQCPGSYK</sequence>
<evidence type="ECO:0000256" key="2">
    <source>
        <dbReference type="ARBA" id="ARBA00023015"/>
    </source>
</evidence>
<name>A0A6M0RTR9_9CYAN</name>
<dbReference type="GO" id="GO:0003677">
    <property type="term" value="F:DNA binding"/>
    <property type="evidence" value="ECO:0007669"/>
    <property type="project" value="UniProtKB-KW"/>
</dbReference>
<feature type="domain" description="RNA polymerase sigma-70 region 2" evidence="6">
    <location>
        <begin position="65"/>
        <end position="123"/>
    </location>
</feature>
<evidence type="ECO:0000313" key="8">
    <source>
        <dbReference type="EMBL" id="NEZ59645.1"/>
    </source>
</evidence>
<dbReference type="InterPro" id="IPR013325">
    <property type="entry name" value="RNA_pol_sigma_r2"/>
</dbReference>
<dbReference type="SUPFAM" id="SSF88659">
    <property type="entry name" value="Sigma3 and sigma4 domains of RNA polymerase sigma factors"/>
    <property type="match status" value="1"/>
</dbReference>
<keyword evidence="2" id="KW-0805">Transcription regulation</keyword>
<dbReference type="PANTHER" id="PTHR43133:SF8">
    <property type="entry name" value="RNA POLYMERASE SIGMA FACTOR HI_1459-RELATED"/>
    <property type="match status" value="1"/>
</dbReference>
<dbReference type="InterPro" id="IPR014284">
    <property type="entry name" value="RNA_pol_sigma-70_dom"/>
</dbReference>
<dbReference type="Gene3D" id="1.10.10.10">
    <property type="entry name" value="Winged helix-like DNA-binding domain superfamily/Winged helix DNA-binding domain"/>
    <property type="match status" value="1"/>
</dbReference>
<comment type="similarity">
    <text evidence="1">Belongs to the sigma-70 factor family. ECF subfamily.</text>
</comment>
<accession>A0A6M0RTR9</accession>
<dbReference type="EMBL" id="QXHD01000004">
    <property type="protein sequence ID" value="NEZ59645.1"/>
    <property type="molecule type" value="Genomic_DNA"/>
</dbReference>
<reference evidence="8 9" key="1">
    <citation type="journal article" date="2020" name="Microb. Ecol.">
        <title>Ecogenomics of the Marine Benthic Filamentous Cyanobacterium Adonisia.</title>
        <authorList>
            <person name="Walter J.M."/>
            <person name="Coutinho F.H."/>
            <person name="Leomil L."/>
            <person name="Hargreaves P.I."/>
            <person name="Campeao M.E."/>
            <person name="Vieira V.V."/>
            <person name="Silva B.S."/>
            <person name="Fistarol G.O."/>
            <person name="Salomon P.S."/>
            <person name="Sawabe T."/>
            <person name="Mino S."/>
            <person name="Hosokawa M."/>
            <person name="Miyashita H."/>
            <person name="Maruyama F."/>
            <person name="van Verk M.C."/>
            <person name="Dutilh B.E."/>
            <person name="Thompson C.C."/>
            <person name="Thompson F.L."/>
        </authorList>
    </citation>
    <scope>NUCLEOTIDE SEQUENCE [LARGE SCALE GENOMIC DNA]</scope>
    <source>
        <strain evidence="8 9">CCMR0081</strain>
    </source>
</reference>